<protein>
    <submittedName>
        <fullName evidence="1">Uncharacterized protein</fullName>
    </submittedName>
</protein>
<reference evidence="1" key="1">
    <citation type="submission" date="2015-10" db="EMBL/GenBank/DDBJ databases">
        <title>Comparative analysis of sym-gene organization in Rhizobium leguminosarum bv. viciae strains, isolated from different host plants and demonstrating clear differences in symbiotic specificity.</title>
        <authorList>
            <person name="Chirak E.R."/>
            <person name="Kimeklis A.K."/>
            <person name="Andronov E.E."/>
        </authorList>
    </citation>
    <scope>NUCLEOTIDE SEQUENCE</scope>
    <source>
        <strain evidence="1">Vaf12</strain>
    </source>
</reference>
<dbReference type="AlphaFoldDB" id="A0A0U3JNW9"/>
<organism evidence="1">
    <name type="scientific">Rhizobium leguminosarum bv. viciae</name>
    <dbReference type="NCBI Taxonomy" id="387"/>
    <lineage>
        <taxon>Bacteria</taxon>
        <taxon>Pseudomonadati</taxon>
        <taxon>Pseudomonadota</taxon>
        <taxon>Alphaproteobacteria</taxon>
        <taxon>Hyphomicrobiales</taxon>
        <taxon>Rhizobiaceae</taxon>
        <taxon>Rhizobium/Agrobacterium group</taxon>
        <taxon>Rhizobium</taxon>
    </lineage>
</organism>
<evidence type="ECO:0000313" key="1">
    <source>
        <dbReference type="EMBL" id="ALU64356.1"/>
    </source>
</evidence>
<sequence length="61" mass="7077">MDAINCLPAALFVKNPRVLCYQVKAFVTEAQCFMLQPLDQQRGYSFLAVKWMDKKRLKPRG</sequence>
<dbReference type="EMBL" id="KT944070">
    <property type="protein sequence ID" value="ALU64356.1"/>
    <property type="molecule type" value="Genomic_DNA"/>
</dbReference>
<name>A0A0U3JNW9_RHILV</name>
<accession>A0A0U3JNW9</accession>
<proteinExistence type="predicted"/>